<dbReference type="PROSITE" id="PS51186">
    <property type="entry name" value="GNAT"/>
    <property type="match status" value="1"/>
</dbReference>
<reference evidence="2" key="1">
    <citation type="submission" date="2021-12" db="EMBL/GenBank/DDBJ databases">
        <authorList>
            <person name="Rodrigo-Torres L."/>
            <person name="Arahal R. D."/>
            <person name="Lucena T."/>
        </authorList>
    </citation>
    <scope>NUCLEOTIDE SEQUENCE</scope>
    <source>
        <strain evidence="2">CECT 8858</strain>
    </source>
</reference>
<proteinExistence type="predicted"/>
<protein>
    <submittedName>
        <fullName evidence="2">Acetyltransferase</fullName>
        <ecNumber evidence="2">2.3.1.-</ecNumber>
    </submittedName>
</protein>
<evidence type="ECO:0000313" key="2">
    <source>
        <dbReference type="EMBL" id="CAH0997578.1"/>
    </source>
</evidence>
<dbReference type="Proteomes" id="UP000837932">
    <property type="component" value="Unassembled WGS sequence"/>
</dbReference>
<sequence>MEIILEIERLILRKFTLDDATFVIELLNTPTWLQYIGDRGVHTIEDAENYLLNGSLKSYQENGFGFYVVIEKDSGSSIGMCGLIKRDTLDDIDIGFAFLPNLLSKGYGFEAASATLKYAHETLKIQRIIAIVNPDNHRSIGLIKKIGLKFEKMILFPPKNEELMLFGN</sequence>
<dbReference type="SUPFAM" id="SSF55729">
    <property type="entry name" value="Acyl-CoA N-acyltransferases (Nat)"/>
    <property type="match status" value="1"/>
</dbReference>
<feature type="domain" description="N-acetyltransferase" evidence="1">
    <location>
        <begin position="10"/>
        <end position="168"/>
    </location>
</feature>
<dbReference type="InterPro" id="IPR016181">
    <property type="entry name" value="Acyl_CoA_acyltransferase"/>
</dbReference>
<dbReference type="PANTHER" id="PTHR43792:SF1">
    <property type="entry name" value="N-ACETYLTRANSFERASE DOMAIN-CONTAINING PROTEIN"/>
    <property type="match status" value="1"/>
</dbReference>
<comment type="caution">
    <text evidence="2">The sequence shown here is derived from an EMBL/GenBank/DDBJ whole genome shotgun (WGS) entry which is preliminary data.</text>
</comment>
<dbReference type="GO" id="GO:0016746">
    <property type="term" value="F:acyltransferase activity"/>
    <property type="evidence" value="ECO:0007669"/>
    <property type="project" value="UniProtKB-KW"/>
</dbReference>
<organism evidence="2 3">
    <name type="scientific">Emticicia aquatica</name>
    <dbReference type="NCBI Taxonomy" id="1681835"/>
    <lineage>
        <taxon>Bacteria</taxon>
        <taxon>Pseudomonadati</taxon>
        <taxon>Bacteroidota</taxon>
        <taxon>Cytophagia</taxon>
        <taxon>Cytophagales</taxon>
        <taxon>Leadbetterellaceae</taxon>
        <taxon>Emticicia</taxon>
    </lineage>
</organism>
<dbReference type="Pfam" id="PF13302">
    <property type="entry name" value="Acetyltransf_3"/>
    <property type="match status" value="1"/>
</dbReference>
<name>A0ABN8F2U7_9BACT</name>
<gene>
    <name evidence="2" type="ORF">EMA8858_03712</name>
</gene>
<keyword evidence="3" id="KW-1185">Reference proteome</keyword>
<accession>A0ABN8F2U7</accession>
<dbReference type="EC" id="2.3.1.-" evidence="2"/>
<dbReference type="InterPro" id="IPR000182">
    <property type="entry name" value="GNAT_dom"/>
</dbReference>
<keyword evidence="2" id="KW-0808">Transferase</keyword>
<evidence type="ECO:0000313" key="3">
    <source>
        <dbReference type="Proteomes" id="UP000837932"/>
    </source>
</evidence>
<dbReference type="InterPro" id="IPR051531">
    <property type="entry name" value="N-acetyltransferase"/>
</dbReference>
<evidence type="ECO:0000259" key="1">
    <source>
        <dbReference type="PROSITE" id="PS51186"/>
    </source>
</evidence>
<dbReference type="PANTHER" id="PTHR43792">
    <property type="entry name" value="GNAT FAMILY, PUTATIVE (AFU_ORTHOLOGUE AFUA_3G00765)-RELATED-RELATED"/>
    <property type="match status" value="1"/>
</dbReference>
<keyword evidence="2" id="KW-0012">Acyltransferase</keyword>
<dbReference type="Gene3D" id="3.40.630.30">
    <property type="match status" value="1"/>
</dbReference>
<dbReference type="EMBL" id="CAKLPY010000004">
    <property type="protein sequence ID" value="CAH0997578.1"/>
    <property type="molecule type" value="Genomic_DNA"/>
</dbReference>
<dbReference type="RefSeq" id="WP_238808354.1">
    <property type="nucleotide sequence ID" value="NZ_CAKLPY010000004.1"/>
</dbReference>